<evidence type="ECO:0000256" key="4">
    <source>
        <dbReference type="ARBA" id="ARBA00022723"/>
    </source>
</evidence>
<reference evidence="7 8" key="1">
    <citation type="submission" date="2024-09" db="EMBL/GenBank/DDBJ databases">
        <authorList>
            <person name="D'Angelo T."/>
        </authorList>
    </citation>
    <scope>NUCLEOTIDE SEQUENCE [LARGE SCALE GENOMIC DNA]</scope>
    <source>
        <strain evidence="7">SAG AM-311-F02</strain>
    </source>
</reference>
<dbReference type="Gene3D" id="3.40.630.10">
    <property type="entry name" value="Zn peptidases"/>
    <property type="match status" value="1"/>
</dbReference>
<accession>A0ABV6YPN4</accession>
<dbReference type="Pfam" id="PF05343">
    <property type="entry name" value="Peptidase_M42"/>
    <property type="match status" value="1"/>
</dbReference>
<keyword evidence="3" id="KW-0645">Protease</keyword>
<keyword evidence="2" id="KW-0031">Aminopeptidase</keyword>
<evidence type="ECO:0000256" key="1">
    <source>
        <dbReference type="ARBA" id="ARBA00006272"/>
    </source>
</evidence>
<evidence type="ECO:0000256" key="6">
    <source>
        <dbReference type="PIRNR" id="PIRNR001123"/>
    </source>
</evidence>
<dbReference type="Proteomes" id="UP001594288">
    <property type="component" value="Unassembled WGS sequence"/>
</dbReference>
<dbReference type="SUPFAM" id="SSF53187">
    <property type="entry name" value="Zn-dependent exopeptidases"/>
    <property type="match status" value="1"/>
</dbReference>
<dbReference type="CDD" id="cd05656">
    <property type="entry name" value="M42_Frv"/>
    <property type="match status" value="1"/>
</dbReference>
<dbReference type="SUPFAM" id="SSF101821">
    <property type="entry name" value="Aminopeptidase/glucanase lid domain"/>
    <property type="match status" value="1"/>
</dbReference>
<proteinExistence type="inferred from homology"/>
<dbReference type="InterPro" id="IPR051464">
    <property type="entry name" value="Peptidase_M42_aminopept"/>
</dbReference>
<evidence type="ECO:0000256" key="2">
    <source>
        <dbReference type="ARBA" id="ARBA00022438"/>
    </source>
</evidence>
<dbReference type="PANTHER" id="PTHR32481:SF0">
    <property type="entry name" value="AMINOPEPTIDASE YPDE-RELATED"/>
    <property type="match status" value="1"/>
</dbReference>
<sequence>MRLMDATQKMLKELTEITGPSGSEHQVAKAIERHLKSYAKISHDRLGSVICKKKGTSERPRIMLAGHMDEVGFLVKQITKEGFIKFIPVGGWWPHVILGHRVIVQTRKGPVMGVVGCKPPHELEDDERKKVMNLNDMHIDVGAARGFDVVKKLGVRVGDPVVPWSPFEVMANPKMYMAKAWDDRIGCALMIDVIKKFAKTSHPNTLFGVGTVQEEVGLRGAQTSAAVVDPDVGFALEVGIAHDTPGFGVDDEEALGAGVAIYVFDRSMIPNRNLLDLVIDTATKKKIPFYLASIPKGGTDSGRIHLNRAGVPSIVIGVPTRYIHSHTGIIHRADYDYSVKLVAECIKVLDKKKVASL</sequence>
<comment type="similarity">
    <text evidence="1 6">Belongs to the peptidase M42 family.</text>
</comment>
<evidence type="ECO:0000313" key="8">
    <source>
        <dbReference type="Proteomes" id="UP001594288"/>
    </source>
</evidence>
<evidence type="ECO:0000256" key="5">
    <source>
        <dbReference type="ARBA" id="ARBA00022801"/>
    </source>
</evidence>
<dbReference type="InterPro" id="IPR008007">
    <property type="entry name" value="Peptidase_M42"/>
</dbReference>
<name>A0ABV6YPN4_UNCEI</name>
<dbReference type="EMBL" id="JBHPEI010000055">
    <property type="protein sequence ID" value="MFC1800019.1"/>
    <property type="molecule type" value="Genomic_DNA"/>
</dbReference>
<dbReference type="Gene3D" id="2.40.30.40">
    <property type="entry name" value="Peptidase M42, domain 2"/>
    <property type="match status" value="1"/>
</dbReference>
<gene>
    <name evidence="7" type="ORF">ACFL2Z_03805</name>
</gene>
<organism evidence="7 8">
    <name type="scientific">Eiseniibacteriota bacterium</name>
    <dbReference type="NCBI Taxonomy" id="2212470"/>
    <lineage>
        <taxon>Bacteria</taxon>
        <taxon>Candidatus Eiseniibacteriota</taxon>
    </lineage>
</organism>
<keyword evidence="8" id="KW-1185">Reference proteome</keyword>
<dbReference type="InterPro" id="IPR023367">
    <property type="entry name" value="Peptidase_M42_dom2"/>
</dbReference>
<dbReference type="PIRSF" id="PIRSF001123">
    <property type="entry name" value="PepA_GA"/>
    <property type="match status" value="1"/>
</dbReference>
<evidence type="ECO:0000256" key="3">
    <source>
        <dbReference type="ARBA" id="ARBA00022670"/>
    </source>
</evidence>
<keyword evidence="5" id="KW-0378">Hydrolase</keyword>
<dbReference type="PANTHER" id="PTHR32481">
    <property type="entry name" value="AMINOPEPTIDASE"/>
    <property type="match status" value="1"/>
</dbReference>
<keyword evidence="4" id="KW-0479">Metal-binding</keyword>
<comment type="caution">
    <text evidence="7">The sequence shown here is derived from an EMBL/GenBank/DDBJ whole genome shotgun (WGS) entry which is preliminary data.</text>
</comment>
<evidence type="ECO:0000313" key="7">
    <source>
        <dbReference type="EMBL" id="MFC1800019.1"/>
    </source>
</evidence>
<protein>
    <submittedName>
        <fullName evidence="7">M42 family metallopeptidase</fullName>
    </submittedName>
</protein>